<evidence type="ECO:0000313" key="3">
    <source>
        <dbReference type="Proteomes" id="UP000007801"/>
    </source>
</evidence>
<dbReference type="STRING" id="7217.B3N206"/>
<protein>
    <submittedName>
        <fullName evidence="2">Uncharacterized protein</fullName>
    </submittedName>
</protein>
<evidence type="ECO:0000313" key="2">
    <source>
        <dbReference type="EMBL" id="EDV30616.1"/>
    </source>
</evidence>
<reference evidence="2 3" key="1">
    <citation type="journal article" date="2007" name="Nature">
        <title>Evolution of genes and genomes on the Drosophila phylogeny.</title>
        <authorList>
            <consortium name="Drosophila 12 Genomes Consortium"/>
            <person name="Clark A.G."/>
            <person name="Eisen M.B."/>
            <person name="Smith D.R."/>
            <person name="Bergman C.M."/>
            <person name="Oliver B."/>
            <person name="Markow T.A."/>
            <person name="Kaufman T.C."/>
            <person name="Kellis M."/>
            <person name="Gelbart W."/>
            <person name="Iyer V.N."/>
            <person name="Pollard D.A."/>
            <person name="Sackton T.B."/>
            <person name="Larracuente A.M."/>
            <person name="Singh N.D."/>
            <person name="Abad J.P."/>
            <person name="Abt D.N."/>
            <person name="Adryan B."/>
            <person name="Aguade M."/>
            <person name="Akashi H."/>
            <person name="Anderson W.W."/>
            <person name="Aquadro C.F."/>
            <person name="Ardell D.H."/>
            <person name="Arguello R."/>
            <person name="Artieri C.G."/>
            <person name="Barbash D.A."/>
            <person name="Barker D."/>
            <person name="Barsanti P."/>
            <person name="Batterham P."/>
            <person name="Batzoglou S."/>
            <person name="Begun D."/>
            <person name="Bhutkar A."/>
            <person name="Blanco E."/>
            <person name="Bosak S.A."/>
            <person name="Bradley R.K."/>
            <person name="Brand A.D."/>
            <person name="Brent M.R."/>
            <person name="Brooks A.N."/>
            <person name="Brown R.H."/>
            <person name="Butlin R.K."/>
            <person name="Caggese C."/>
            <person name="Calvi B.R."/>
            <person name="Bernardo de Carvalho A."/>
            <person name="Caspi A."/>
            <person name="Castrezana S."/>
            <person name="Celniker S.E."/>
            <person name="Chang J.L."/>
            <person name="Chapple C."/>
            <person name="Chatterji S."/>
            <person name="Chinwalla A."/>
            <person name="Civetta A."/>
            <person name="Clifton S.W."/>
            <person name="Comeron J.M."/>
            <person name="Costello J.C."/>
            <person name="Coyne J.A."/>
            <person name="Daub J."/>
            <person name="David R.G."/>
            <person name="Delcher A.L."/>
            <person name="Delehaunty K."/>
            <person name="Do C.B."/>
            <person name="Ebling H."/>
            <person name="Edwards K."/>
            <person name="Eickbush T."/>
            <person name="Evans J.D."/>
            <person name="Filipski A."/>
            <person name="Findeiss S."/>
            <person name="Freyhult E."/>
            <person name="Fulton L."/>
            <person name="Fulton R."/>
            <person name="Garcia A.C."/>
            <person name="Gardiner A."/>
            <person name="Garfield D.A."/>
            <person name="Garvin B.E."/>
            <person name="Gibson G."/>
            <person name="Gilbert D."/>
            <person name="Gnerre S."/>
            <person name="Godfrey J."/>
            <person name="Good R."/>
            <person name="Gotea V."/>
            <person name="Gravely B."/>
            <person name="Greenberg A.J."/>
            <person name="Griffiths-Jones S."/>
            <person name="Gross S."/>
            <person name="Guigo R."/>
            <person name="Gustafson E.A."/>
            <person name="Haerty W."/>
            <person name="Hahn M.W."/>
            <person name="Halligan D.L."/>
            <person name="Halpern A.L."/>
            <person name="Halter G.M."/>
            <person name="Han M.V."/>
            <person name="Heger A."/>
            <person name="Hillier L."/>
            <person name="Hinrichs A.S."/>
            <person name="Holmes I."/>
            <person name="Hoskins R.A."/>
            <person name="Hubisz M.J."/>
            <person name="Hultmark D."/>
            <person name="Huntley M.A."/>
            <person name="Jaffe D.B."/>
            <person name="Jagadeeshan S."/>
            <person name="Jeck W.R."/>
            <person name="Johnson J."/>
            <person name="Jones C.D."/>
            <person name="Jordan W.C."/>
            <person name="Karpen G.H."/>
            <person name="Kataoka E."/>
            <person name="Keightley P.D."/>
            <person name="Kheradpour P."/>
            <person name="Kirkness E.F."/>
            <person name="Koerich L.B."/>
            <person name="Kristiansen K."/>
            <person name="Kudrna D."/>
            <person name="Kulathinal R.J."/>
            <person name="Kumar S."/>
            <person name="Kwok R."/>
            <person name="Lander E."/>
            <person name="Langley C.H."/>
            <person name="Lapoint R."/>
            <person name="Lazzaro B.P."/>
            <person name="Lee S.J."/>
            <person name="Levesque L."/>
            <person name="Li R."/>
            <person name="Lin C.F."/>
            <person name="Lin M.F."/>
            <person name="Lindblad-Toh K."/>
            <person name="Llopart A."/>
            <person name="Long M."/>
            <person name="Low L."/>
            <person name="Lozovsky E."/>
            <person name="Lu J."/>
            <person name="Luo M."/>
            <person name="Machado C.A."/>
            <person name="Makalowski W."/>
            <person name="Marzo M."/>
            <person name="Matsuda M."/>
            <person name="Matzkin L."/>
            <person name="McAllister B."/>
            <person name="McBride C.S."/>
            <person name="McKernan B."/>
            <person name="McKernan K."/>
            <person name="Mendez-Lago M."/>
            <person name="Minx P."/>
            <person name="Mollenhauer M.U."/>
            <person name="Montooth K."/>
            <person name="Mount S.M."/>
            <person name="Mu X."/>
            <person name="Myers E."/>
            <person name="Negre B."/>
            <person name="Newfeld S."/>
            <person name="Nielsen R."/>
            <person name="Noor M.A."/>
            <person name="O'Grady P."/>
            <person name="Pachter L."/>
            <person name="Papaceit M."/>
            <person name="Parisi M.J."/>
            <person name="Parisi M."/>
            <person name="Parts L."/>
            <person name="Pedersen J.S."/>
            <person name="Pesole G."/>
            <person name="Phillippy A.M."/>
            <person name="Ponting C.P."/>
            <person name="Pop M."/>
            <person name="Porcelli D."/>
            <person name="Powell J.R."/>
            <person name="Prohaska S."/>
            <person name="Pruitt K."/>
            <person name="Puig M."/>
            <person name="Quesneville H."/>
            <person name="Ram K.R."/>
            <person name="Rand D."/>
            <person name="Rasmussen M.D."/>
            <person name="Reed L.K."/>
            <person name="Reenan R."/>
            <person name="Reily A."/>
            <person name="Remington K.A."/>
            <person name="Rieger T.T."/>
            <person name="Ritchie M.G."/>
            <person name="Robin C."/>
            <person name="Rogers Y.H."/>
            <person name="Rohde C."/>
            <person name="Rozas J."/>
            <person name="Rubenfield M.J."/>
            <person name="Ruiz A."/>
            <person name="Russo S."/>
            <person name="Salzberg S.L."/>
            <person name="Sanchez-Gracia A."/>
            <person name="Saranga D.J."/>
            <person name="Sato H."/>
            <person name="Schaeffer S.W."/>
            <person name="Schatz M.C."/>
            <person name="Schlenke T."/>
            <person name="Schwartz R."/>
            <person name="Segarra C."/>
            <person name="Singh R.S."/>
            <person name="Sirot L."/>
            <person name="Sirota M."/>
            <person name="Sisneros N.B."/>
            <person name="Smith C.D."/>
            <person name="Smith T.F."/>
            <person name="Spieth J."/>
            <person name="Stage D.E."/>
            <person name="Stark A."/>
            <person name="Stephan W."/>
            <person name="Strausberg R.L."/>
            <person name="Strempel S."/>
            <person name="Sturgill D."/>
            <person name="Sutton G."/>
            <person name="Sutton G.G."/>
            <person name="Tao W."/>
            <person name="Teichmann S."/>
            <person name="Tobari Y.N."/>
            <person name="Tomimura Y."/>
            <person name="Tsolas J.M."/>
            <person name="Valente V.L."/>
            <person name="Venter E."/>
            <person name="Venter J.C."/>
            <person name="Vicario S."/>
            <person name="Vieira F.G."/>
            <person name="Vilella A.J."/>
            <person name="Villasante A."/>
            <person name="Walenz B."/>
            <person name="Wang J."/>
            <person name="Wasserman M."/>
            <person name="Watts T."/>
            <person name="Wilson D."/>
            <person name="Wilson R.K."/>
            <person name="Wing R.A."/>
            <person name="Wolfner M.F."/>
            <person name="Wong A."/>
            <person name="Wong G.K."/>
            <person name="Wu C.I."/>
            <person name="Wu G."/>
            <person name="Yamamoto D."/>
            <person name="Yang H.P."/>
            <person name="Yang S.P."/>
            <person name="Yorke J.A."/>
            <person name="Yoshida K."/>
            <person name="Zdobnov E."/>
            <person name="Zhang P."/>
            <person name="Zhang Y."/>
            <person name="Zimin A.V."/>
            <person name="Baldwin J."/>
            <person name="Abdouelleil A."/>
            <person name="Abdulkadir J."/>
            <person name="Abebe A."/>
            <person name="Abera B."/>
            <person name="Abreu J."/>
            <person name="Acer S.C."/>
            <person name="Aftuck L."/>
            <person name="Alexander A."/>
            <person name="An P."/>
            <person name="Anderson E."/>
            <person name="Anderson S."/>
            <person name="Arachi H."/>
            <person name="Azer M."/>
            <person name="Bachantsang P."/>
            <person name="Barry A."/>
            <person name="Bayul T."/>
            <person name="Berlin A."/>
            <person name="Bessette D."/>
            <person name="Bloom T."/>
            <person name="Blye J."/>
            <person name="Boguslavskiy L."/>
            <person name="Bonnet C."/>
            <person name="Boukhgalter B."/>
            <person name="Bourzgui I."/>
            <person name="Brown A."/>
            <person name="Cahill P."/>
            <person name="Channer S."/>
            <person name="Cheshatsang Y."/>
            <person name="Chuda L."/>
            <person name="Citroen M."/>
            <person name="Collymore A."/>
            <person name="Cooke P."/>
            <person name="Costello M."/>
            <person name="D'Aco K."/>
            <person name="Daza R."/>
            <person name="De Haan G."/>
            <person name="DeGray S."/>
            <person name="DeMaso C."/>
            <person name="Dhargay N."/>
            <person name="Dooley K."/>
            <person name="Dooley E."/>
            <person name="Doricent M."/>
            <person name="Dorje P."/>
            <person name="Dorjee K."/>
            <person name="Dupes A."/>
            <person name="Elong R."/>
            <person name="Falk J."/>
            <person name="Farina A."/>
            <person name="Faro S."/>
            <person name="Ferguson D."/>
            <person name="Fisher S."/>
            <person name="Foley C.D."/>
            <person name="Franke A."/>
            <person name="Friedrich D."/>
            <person name="Gadbois L."/>
            <person name="Gearin G."/>
            <person name="Gearin C.R."/>
            <person name="Giannoukos G."/>
            <person name="Goode T."/>
            <person name="Graham J."/>
            <person name="Grandbois E."/>
            <person name="Grewal S."/>
            <person name="Gyaltsen K."/>
            <person name="Hafez N."/>
            <person name="Hagos B."/>
            <person name="Hall J."/>
            <person name="Henson C."/>
            <person name="Hollinger A."/>
            <person name="Honan T."/>
            <person name="Huard M.D."/>
            <person name="Hughes L."/>
            <person name="Hurhula B."/>
            <person name="Husby M.E."/>
            <person name="Kamat A."/>
            <person name="Kanga B."/>
            <person name="Kashin S."/>
            <person name="Khazanovich D."/>
            <person name="Kisner P."/>
            <person name="Lance K."/>
            <person name="Lara M."/>
            <person name="Lee W."/>
            <person name="Lennon N."/>
            <person name="Letendre F."/>
            <person name="LeVine R."/>
            <person name="Lipovsky A."/>
            <person name="Liu X."/>
            <person name="Liu J."/>
            <person name="Liu S."/>
            <person name="Lokyitsang T."/>
            <person name="Lokyitsang Y."/>
            <person name="Lubonja R."/>
            <person name="Lui A."/>
            <person name="MacDonald P."/>
            <person name="Magnisalis V."/>
            <person name="Maru K."/>
            <person name="Matthews C."/>
            <person name="McCusker W."/>
            <person name="McDonough S."/>
            <person name="Mehta T."/>
            <person name="Meldrim J."/>
            <person name="Meneus L."/>
            <person name="Mihai O."/>
            <person name="Mihalev A."/>
            <person name="Mihova T."/>
            <person name="Mittelman R."/>
            <person name="Mlenga V."/>
            <person name="Montmayeur A."/>
            <person name="Mulrain L."/>
            <person name="Navidi A."/>
            <person name="Naylor J."/>
            <person name="Negash T."/>
            <person name="Nguyen T."/>
            <person name="Nguyen N."/>
            <person name="Nicol R."/>
            <person name="Norbu C."/>
            <person name="Norbu N."/>
            <person name="Novod N."/>
            <person name="O'Neill B."/>
            <person name="Osman S."/>
            <person name="Markiewicz E."/>
            <person name="Oyono O.L."/>
            <person name="Patti C."/>
            <person name="Phunkhang P."/>
            <person name="Pierre F."/>
            <person name="Priest M."/>
            <person name="Raghuraman S."/>
            <person name="Rege F."/>
            <person name="Reyes R."/>
            <person name="Rise C."/>
            <person name="Rogov P."/>
            <person name="Ross K."/>
            <person name="Ryan E."/>
            <person name="Settipalli S."/>
            <person name="Shea T."/>
            <person name="Sherpa N."/>
            <person name="Shi L."/>
            <person name="Shih D."/>
            <person name="Sparrow T."/>
            <person name="Spaulding J."/>
            <person name="Stalker J."/>
            <person name="Stange-Thomann N."/>
            <person name="Stavropoulos S."/>
            <person name="Stone C."/>
            <person name="Strader C."/>
            <person name="Tesfaye S."/>
            <person name="Thomson T."/>
            <person name="Thoulutsang Y."/>
            <person name="Thoulutsang D."/>
            <person name="Topham K."/>
            <person name="Topping I."/>
            <person name="Tsamla T."/>
            <person name="Vassiliev H."/>
            <person name="Vo A."/>
            <person name="Wangchuk T."/>
            <person name="Wangdi T."/>
            <person name="Weiand M."/>
            <person name="Wilkinson J."/>
            <person name="Wilson A."/>
            <person name="Yadav S."/>
            <person name="Young G."/>
            <person name="Yu Q."/>
            <person name="Zembek L."/>
            <person name="Zhong D."/>
            <person name="Zimmer A."/>
            <person name="Zwirko Z."/>
            <person name="Jaffe D.B."/>
            <person name="Alvarez P."/>
            <person name="Brockman W."/>
            <person name="Butler J."/>
            <person name="Chin C."/>
            <person name="Gnerre S."/>
            <person name="Grabherr M."/>
            <person name="Kleber M."/>
            <person name="Mauceli E."/>
            <person name="MacCallum I."/>
        </authorList>
    </citation>
    <scope>NUCLEOTIDE SEQUENCE [LARGE SCALE GENOMIC DNA]</scope>
    <source>
        <strain evidence="3">Tucson 14024-0371.13</strain>
    </source>
</reference>
<organism evidence="2 3">
    <name type="scientific">Drosophila ananassae</name>
    <name type="common">Fruit fly</name>
    <dbReference type="NCBI Taxonomy" id="7217"/>
    <lineage>
        <taxon>Eukaryota</taxon>
        <taxon>Metazoa</taxon>
        <taxon>Ecdysozoa</taxon>
        <taxon>Arthropoda</taxon>
        <taxon>Hexapoda</taxon>
        <taxon>Insecta</taxon>
        <taxon>Pterygota</taxon>
        <taxon>Neoptera</taxon>
        <taxon>Endopterygota</taxon>
        <taxon>Diptera</taxon>
        <taxon>Brachycera</taxon>
        <taxon>Muscomorpha</taxon>
        <taxon>Ephydroidea</taxon>
        <taxon>Drosophilidae</taxon>
        <taxon>Drosophila</taxon>
        <taxon>Sophophora</taxon>
    </lineage>
</organism>
<sequence length="121" mass="13871">MAVKILLGLLLIFVVSEKILACKQSPCPVVNNWNCLCEGKAAHVCVCDFTCSEWDKPCNWVVSCEKEVCNINEWRCRKNKLDLLWLPQLSHEECLDVNVDTNKRRNCCNLFCSLNVTDVCF</sequence>
<accession>B3N206</accession>
<evidence type="ECO:0000256" key="1">
    <source>
        <dbReference type="SAM" id="SignalP"/>
    </source>
</evidence>
<dbReference type="Proteomes" id="UP000007801">
    <property type="component" value="Unassembled WGS sequence"/>
</dbReference>
<dbReference type="PhylomeDB" id="B3N206"/>
<keyword evidence="1" id="KW-0732">Signal</keyword>
<dbReference type="AlphaFoldDB" id="B3N206"/>
<proteinExistence type="predicted"/>
<dbReference type="EMBL" id="CH902667">
    <property type="protein sequence ID" value="EDV30616.1"/>
    <property type="molecule type" value="Genomic_DNA"/>
</dbReference>
<gene>
    <name evidence="2" type="primary">Dana\GF20042</name>
    <name evidence="2" type="synonym">dana_GLEANR_22447</name>
    <name evidence="2" type="ORF">GF20042</name>
</gene>
<dbReference type="HOGENOM" id="CLU_2040520_0_0_1"/>
<dbReference type="KEGG" id="dan:6502769"/>
<dbReference type="OrthoDB" id="7854337at2759"/>
<keyword evidence="3" id="KW-1185">Reference proteome</keyword>
<dbReference type="OMA" id="NCCNLFC"/>
<dbReference type="GeneID" id="6502769"/>
<feature type="signal peptide" evidence="1">
    <location>
        <begin position="1"/>
        <end position="21"/>
    </location>
</feature>
<dbReference type="InParanoid" id="B3N206"/>
<name>B3N206_DROAN</name>
<feature type="chain" id="PRO_5002793984" evidence="1">
    <location>
        <begin position="22"/>
        <end position="121"/>
    </location>
</feature>